<protein>
    <recommendedName>
        <fullName evidence="1">Hydantoinase B/oxoprolinase domain-containing protein</fullName>
    </recommendedName>
</protein>
<organism evidence="2 3">
    <name type="scientific">Clavelina lepadiformis</name>
    <name type="common">Light-bulb sea squirt</name>
    <name type="synonym">Ascidia lepadiformis</name>
    <dbReference type="NCBI Taxonomy" id="159417"/>
    <lineage>
        <taxon>Eukaryota</taxon>
        <taxon>Metazoa</taxon>
        <taxon>Chordata</taxon>
        <taxon>Tunicata</taxon>
        <taxon>Ascidiacea</taxon>
        <taxon>Aplousobranchia</taxon>
        <taxon>Clavelinidae</taxon>
        <taxon>Clavelina</taxon>
    </lineage>
</organism>
<evidence type="ECO:0000313" key="2">
    <source>
        <dbReference type="EMBL" id="CAK8687560.1"/>
    </source>
</evidence>
<evidence type="ECO:0000313" key="3">
    <source>
        <dbReference type="Proteomes" id="UP001642483"/>
    </source>
</evidence>
<name>A0ABP0G6U9_CLALP</name>
<dbReference type="PANTHER" id="PTHR11365:SF2">
    <property type="entry name" value="5-OXOPROLINASE"/>
    <property type="match status" value="1"/>
</dbReference>
<keyword evidence="3" id="KW-1185">Reference proteome</keyword>
<dbReference type="Proteomes" id="UP001642483">
    <property type="component" value="Unassembled WGS sequence"/>
</dbReference>
<reference evidence="2 3" key="1">
    <citation type="submission" date="2024-02" db="EMBL/GenBank/DDBJ databases">
        <authorList>
            <person name="Daric V."/>
            <person name="Darras S."/>
        </authorList>
    </citation>
    <scope>NUCLEOTIDE SEQUENCE [LARGE SCALE GENOMIC DNA]</scope>
</reference>
<dbReference type="EMBL" id="CAWYQH010000104">
    <property type="protein sequence ID" value="CAK8687560.1"/>
    <property type="molecule type" value="Genomic_DNA"/>
</dbReference>
<dbReference type="PANTHER" id="PTHR11365">
    <property type="entry name" value="5-OXOPROLINASE RELATED"/>
    <property type="match status" value="1"/>
</dbReference>
<dbReference type="InterPro" id="IPR045079">
    <property type="entry name" value="Oxoprolinase-like"/>
</dbReference>
<proteinExistence type="predicted"/>
<evidence type="ECO:0000259" key="1">
    <source>
        <dbReference type="Pfam" id="PF02538"/>
    </source>
</evidence>
<dbReference type="InterPro" id="IPR003692">
    <property type="entry name" value="Hydantoinase_B"/>
</dbReference>
<comment type="caution">
    <text evidence="2">The sequence shown here is derived from an EMBL/GenBank/DDBJ whole genome shotgun (WGS) entry which is preliminary data.</text>
</comment>
<feature type="domain" description="Hydantoinase B/oxoprolinase" evidence="1">
    <location>
        <begin position="4"/>
        <end position="54"/>
    </location>
</feature>
<dbReference type="Pfam" id="PF02538">
    <property type="entry name" value="Hydantoinase_B"/>
    <property type="match status" value="1"/>
</dbReference>
<sequence>MVINKLNAPSSISKSDIIYSLRCMVGYEIPLNQGCLALIPVNIPKWSILDPDYQISGRPVPSSCTRGKKFLRHSQNNRGVVSKNICSLSNLVTCISLSTASTSFNFAR</sequence>
<accession>A0ABP0G6U9</accession>
<gene>
    <name evidence="2" type="ORF">CVLEPA_LOCUS19628</name>
</gene>